<dbReference type="Pfam" id="PF00881">
    <property type="entry name" value="Nitroreductase"/>
    <property type="match status" value="1"/>
</dbReference>
<dbReference type="PANTHER" id="PTHR43035:SF1">
    <property type="entry name" value="FATTY ACID REPRESSION MUTANT PROTEIN 2-RELATED"/>
    <property type="match status" value="1"/>
</dbReference>
<dbReference type="SUPFAM" id="SSF55469">
    <property type="entry name" value="FMN-dependent nitroreductase-like"/>
    <property type="match status" value="1"/>
</dbReference>
<protein>
    <submittedName>
        <fullName evidence="2">Type II nitroreductase</fullName>
    </submittedName>
</protein>
<gene>
    <name evidence="2" type="primary">FRM2</name>
    <name evidence="2" type="ORF">Daus18300_006825</name>
</gene>
<sequence>MASVSASQIIELAKNRRSYYPLSKDLSIQPEKIQEIVKTLLQEVPSSFNSQSNRVVVLFGAEHEKLWDITTEILKPMVPADSWEGTAGKMGMFKGAAGTVLFFEDQDTVNGMQEKFALYADRFPTWAAHSDAMLQFAVWTALEAEGLGANLQHYNPLIDNRVAAEWKVPASWKLQAQLVFGGKTGAAGEKAYADIETKFKTFGA</sequence>
<dbReference type="EMBL" id="JAWRVE010000056">
    <property type="protein sequence ID" value="KAL1866361.1"/>
    <property type="molecule type" value="Genomic_DNA"/>
</dbReference>
<reference evidence="2 3" key="1">
    <citation type="journal article" date="2024" name="IMA Fungus">
        <title>IMA Genome - F19 : A genome assembly and annotation guide to empower mycologists, including annotated draft genome sequences of Ceratocystis pirilliformis, Diaporthe australafricana, Fusarium ophioides, Paecilomyces lecythidis, and Sporothrix stenoceras.</title>
        <authorList>
            <person name="Aylward J."/>
            <person name="Wilson A.M."/>
            <person name="Visagie C.M."/>
            <person name="Spraker J."/>
            <person name="Barnes I."/>
            <person name="Buitendag C."/>
            <person name="Ceriani C."/>
            <person name="Del Mar Angel L."/>
            <person name="du Plessis D."/>
            <person name="Fuchs T."/>
            <person name="Gasser K."/>
            <person name="Kramer D."/>
            <person name="Li W."/>
            <person name="Munsamy K."/>
            <person name="Piso A."/>
            <person name="Price J.L."/>
            <person name="Sonnekus B."/>
            <person name="Thomas C."/>
            <person name="van der Nest A."/>
            <person name="van Dijk A."/>
            <person name="van Heerden A."/>
            <person name="van Vuuren N."/>
            <person name="Yilmaz N."/>
            <person name="Duong T.A."/>
            <person name="van der Merwe N.A."/>
            <person name="Wingfield M.J."/>
            <person name="Wingfield B.D."/>
        </authorList>
    </citation>
    <scope>NUCLEOTIDE SEQUENCE [LARGE SCALE GENOMIC DNA]</scope>
    <source>
        <strain evidence="2 3">CMW 18300</strain>
    </source>
</reference>
<evidence type="ECO:0000313" key="2">
    <source>
        <dbReference type="EMBL" id="KAL1866361.1"/>
    </source>
</evidence>
<dbReference type="InterPro" id="IPR029479">
    <property type="entry name" value="Nitroreductase"/>
</dbReference>
<dbReference type="InterPro" id="IPR033877">
    <property type="entry name" value="Frm2/Hbn1"/>
</dbReference>
<evidence type="ECO:0000259" key="1">
    <source>
        <dbReference type="Pfam" id="PF00881"/>
    </source>
</evidence>
<evidence type="ECO:0000313" key="3">
    <source>
        <dbReference type="Proteomes" id="UP001583177"/>
    </source>
</evidence>
<keyword evidence="3" id="KW-1185">Reference proteome</keyword>
<dbReference type="Proteomes" id="UP001583177">
    <property type="component" value="Unassembled WGS sequence"/>
</dbReference>
<dbReference type="CDD" id="cd02140">
    <property type="entry name" value="Frm2-like"/>
    <property type="match status" value="1"/>
</dbReference>
<dbReference type="PANTHER" id="PTHR43035">
    <property type="entry name" value="FATTY ACID REPRESSION MUTANT PROTEIN 2-RELATED"/>
    <property type="match status" value="1"/>
</dbReference>
<organism evidence="2 3">
    <name type="scientific">Diaporthe australafricana</name>
    <dbReference type="NCBI Taxonomy" id="127596"/>
    <lineage>
        <taxon>Eukaryota</taxon>
        <taxon>Fungi</taxon>
        <taxon>Dikarya</taxon>
        <taxon>Ascomycota</taxon>
        <taxon>Pezizomycotina</taxon>
        <taxon>Sordariomycetes</taxon>
        <taxon>Sordariomycetidae</taxon>
        <taxon>Diaporthales</taxon>
        <taxon>Diaporthaceae</taxon>
        <taxon>Diaporthe</taxon>
    </lineage>
</organism>
<proteinExistence type="predicted"/>
<accession>A0ABR3WRT2</accession>
<dbReference type="Gene3D" id="3.40.109.10">
    <property type="entry name" value="NADH Oxidase"/>
    <property type="match status" value="1"/>
</dbReference>
<comment type="caution">
    <text evidence="2">The sequence shown here is derived from an EMBL/GenBank/DDBJ whole genome shotgun (WGS) entry which is preliminary data.</text>
</comment>
<dbReference type="InterPro" id="IPR000415">
    <property type="entry name" value="Nitroreductase-like"/>
</dbReference>
<name>A0ABR3WRT2_9PEZI</name>
<feature type="domain" description="Nitroreductase" evidence="1">
    <location>
        <begin position="14"/>
        <end position="181"/>
    </location>
</feature>